<dbReference type="EMBL" id="CP041200">
    <property type="protein sequence ID" value="QDI64884.1"/>
    <property type="molecule type" value="Genomic_DNA"/>
</dbReference>
<gene>
    <name evidence="1" type="ORF">FJM05_01585</name>
</gene>
<protein>
    <submittedName>
        <fullName evidence="1">4-methyl-5(B-hydroxyethyl)-thiazole monophosphate biosynthesis protein</fullName>
    </submittedName>
</protein>
<dbReference type="GeneID" id="93849164"/>
<dbReference type="SUPFAM" id="SSF52317">
    <property type="entry name" value="Class I glutamine amidotransferase-like"/>
    <property type="match status" value="1"/>
</dbReference>
<evidence type="ECO:0000313" key="2">
    <source>
        <dbReference type="Proteomes" id="UP000318231"/>
    </source>
</evidence>
<proteinExistence type="predicted"/>
<name>A0AAP9AC83_UREUR</name>
<dbReference type="AlphaFoldDB" id="A0AAP9AC83"/>
<dbReference type="Proteomes" id="UP000318231">
    <property type="component" value="Chromosome"/>
</dbReference>
<accession>A0AAP9AC83</accession>
<dbReference type="RefSeq" id="WP_004026010.1">
    <property type="nucleotide sequence ID" value="NZ_CP041200.1"/>
</dbReference>
<organism evidence="1 2">
    <name type="scientific">Ureaplasma urealyticum</name>
    <name type="common">Ureaplasma urealyticum biotype 2</name>
    <dbReference type="NCBI Taxonomy" id="2130"/>
    <lineage>
        <taxon>Bacteria</taxon>
        <taxon>Bacillati</taxon>
        <taxon>Mycoplasmatota</taxon>
        <taxon>Mycoplasmoidales</taxon>
        <taxon>Mycoplasmoidaceae</taxon>
        <taxon>Ureaplasma</taxon>
    </lineage>
</organism>
<reference evidence="1 2" key="1">
    <citation type="submission" date="2019-07" db="EMBL/GenBank/DDBJ databases">
        <title>Comparative genomics of three clinical Ureaplasma species: analysis of their core genomes and virulence factors.</title>
        <authorList>
            <person name="Yang T."/>
            <person name="Zhang Y."/>
            <person name="Li X."/>
            <person name="Kong Y."/>
            <person name="Yu H."/>
            <person name="Ruan Z."/>
            <person name="Xie X."/>
            <person name="Zhang J."/>
        </authorList>
    </citation>
    <scope>NUCLEOTIDE SEQUENCE [LARGE SCALE GENOMIC DNA]</scope>
    <source>
        <strain evidence="1 2">132</strain>
    </source>
</reference>
<evidence type="ECO:0000313" key="1">
    <source>
        <dbReference type="EMBL" id="QDI64884.1"/>
    </source>
</evidence>
<dbReference type="Gene3D" id="3.40.50.880">
    <property type="match status" value="1"/>
</dbReference>
<dbReference type="InterPro" id="IPR029062">
    <property type="entry name" value="Class_I_gatase-like"/>
</dbReference>
<sequence>MKEDNKYLIAINDAPLYLNELNLLKDFKFTCNNTLNKKLGKNCLCDKNIVQDCCLITANDSICALKIVEIITNTMCENKQK</sequence>